<keyword evidence="4" id="KW-1185">Reference proteome</keyword>
<comment type="caution">
    <text evidence="3">The sequence shown here is derived from an EMBL/GenBank/DDBJ whole genome shotgun (WGS) entry which is preliminary data.</text>
</comment>
<proteinExistence type="predicted"/>
<evidence type="ECO:0000256" key="2">
    <source>
        <dbReference type="SAM" id="SignalP"/>
    </source>
</evidence>
<protein>
    <submittedName>
        <fullName evidence="3">MspA family porin</fullName>
    </submittedName>
</protein>
<name>A0ABW3G992_9NOCA</name>
<organism evidence="3 4">
    <name type="scientific">Williamsia deligens</name>
    <dbReference type="NCBI Taxonomy" id="321325"/>
    <lineage>
        <taxon>Bacteria</taxon>
        <taxon>Bacillati</taxon>
        <taxon>Actinomycetota</taxon>
        <taxon>Actinomycetes</taxon>
        <taxon>Mycobacteriales</taxon>
        <taxon>Nocardiaceae</taxon>
        <taxon>Williamsia</taxon>
    </lineage>
</organism>
<dbReference type="EMBL" id="JBHTIL010000001">
    <property type="protein sequence ID" value="MFD0926663.1"/>
    <property type="molecule type" value="Genomic_DNA"/>
</dbReference>
<gene>
    <name evidence="3" type="ORF">ACFQ04_13045</name>
</gene>
<dbReference type="RefSeq" id="WP_253645477.1">
    <property type="nucleotide sequence ID" value="NZ_BAAAMO010000002.1"/>
</dbReference>
<feature type="chain" id="PRO_5045064055" evidence="2">
    <location>
        <begin position="28"/>
        <end position="209"/>
    </location>
</feature>
<dbReference type="Pfam" id="PF09203">
    <property type="entry name" value="MspA"/>
    <property type="match status" value="1"/>
</dbReference>
<dbReference type="InterPro" id="IPR036435">
    <property type="entry name" value="Leukocidin/porin_MspA_sf"/>
</dbReference>
<evidence type="ECO:0000313" key="4">
    <source>
        <dbReference type="Proteomes" id="UP001597068"/>
    </source>
</evidence>
<dbReference type="SUPFAM" id="SSF56959">
    <property type="entry name" value="Leukocidin-like"/>
    <property type="match status" value="1"/>
</dbReference>
<sequence>MSTKSKLGLRRLAAAAAVVAVSAVGLASMGAGNAAAGALPNGSKTTVGVDGTTIKLARTGEGIFPVKSQANNGAGRAAETFGNFFATYPKGTSGKLTVGYLIGCQINIEGLKGGLGFSVGGPSASNALPLPSFGLSGSLTVPLSPGQVQTVAVGAKELKGTTAAVQLQRFQIDVQQCGGYAQARSIAVLETTGDYYIKSTLYGVPFTLG</sequence>
<dbReference type="Gene3D" id="2.60.40.1650">
    <property type="entry name" value="Porin MspA (Ig-like beta-sandwich domain)"/>
    <property type="match status" value="1"/>
</dbReference>
<evidence type="ECO:0000313" key="3">
    <source>
        <dbReference type="EMBL" id="MFD0926663.1"/>
    </source>
</evidence>
<dbReference type="InterPro" id="IPR015286">
    <property type="entry name" value="Porin_fam_mycobact-type"/>
</dbReference>
<dbReference type="Proteomes" id="UP001597068">
    <property type="component" value="Unassembled WGS sequence"/>
</dbReference>
<accession>A0ABW3G992</accession>
<feature type="signal peptide" evidence="2">
    <location>
        <begin position="1"/>
        <end position="27"/>
    </location>
</feature>
<reference evidence="4" key="1">
    <citation type="journal article" date="2019" name="Int. J. Syst. Evol. Microbiol.">
        <title>The Global Catalogue of Microorganisms (GCM) 10K type strain sequencing project: providing services to taxonomists for standard genome sequencing and annotation.</title>
        <authorList>
            <consortium name="The Broad Institute Genomics Platform"/>
            <consortium name="The Broad Institute Genome Sequencing Center for Infectious Disease"/>
            <person name="Wu L."/>
            <person name="Ma J."/>
        </authorList>
    </citation>
    <scope>NUCLEOTIDE SEQUENCE [LARGE SCALE GENOMIC DNA]</scope>
    <source>
        <strain evidence="4">CCUG 50873</strain>
    </source>
</reference>
<keyword evidence="1 2" id="KW-0732">Signal</keyword>
<evidence type="ECO:0000256" key="1">
    <source>
        <dbReference type="ARBA" id="ARBA00022729"/>
    </source>
</evidence>